<dbReference type="SUPFAM" id="SSF81653">
    <property type="entry name" value="Calcium ATPase, transduction domain A"/>
    <property type="match status" value="1"/>
</dbReference>
<protein>
    <recommendedName>
        <fullName evidence="8">HMA domain-containing protein</fullName>
    </recommendedName>
</protein>
<comment type="caution">
    <text evidence="9">The sequence shown here is derived from an EMBL/GenBank/DDBJ whole genome shotgun (WGS) entry which is preliminary data.</text>
</comment>
<comment type="subcellular location">
    <subcellularLocation>
        <location evidence="1">Membrane</location>
    </subcellularLocation>
</comment>
<evidence type="ECO:0000313" key="9">
    <source>
        <dbReference type="EMBL" id="KAJ8060792.1"/>
    </source>
</evidence>
<dbReference type="PANTHER" id="PTHR46594">
    <property type="entry name" value="P-TYPE CATION-TRANSPORTING ATPASE"/>
    <property type="match status" value="1"/>
</dbReference>
<dbReference type="GO" id="GO:0030003">
    <property type="term" value="P:intracellular monoatomic cation homeostasis"/>
    <property type="evidence" value="ECO:0007669"/>
    <property type="project" value="UniProtKB-ARBA"/>
</dbReference>
<name>A0A9X0ADE8_9HELO</name>
<feature type="transmembrane region" description="Helical" evidence="7">
    <location>
        <begin position="469"/>
        <end position="490"/>
    </location>
</feature>
<dbReference type="GO" id="GO:0046872">
    <property type="term" value="F:metal ion binding"/>
    <property type="evidence" value="ECO:0007669"/>
    <property type="project" value="UniProtKB-KW"/>
</dbReference>
<dbReference type="InterPro" id="IPR059000">
    <property type="entry name" value="ATPase_P-type_domA"/>
</dbReference>
<dbReference type="Pfam" id="PF24534">
    <property type="entry name" value="HMA_PCA1"/>
    <property type="match status" value="1"/>
</dbReference>
<dbReference type="Proteomes" id="UP001152300">
    <property type="component" value="Unassembled WGS sequence"/>
</dbReference>
<evidence type="ECO:0000256" key="7">
    <source>
        <dbReference type="SAM" id="Phobius"/>
    </source>
</evidence>
<keyword evidence="4 7" id="KW-1133">Transmembrane helix</keyword>
<evidence type="ECO:0000256" key="1">
    <source>
        <dbReference type="ARBA" id="ARBA00004370"/>
    </source>
</evidence>
<dbReference type="PROSITE" id="PS50846">
    <property type="entry name" value="HMA_2"/>
    <property type="match status" value="1"/>
</dbReference>
<feature type="region of interest" description="Disordered" evidence="6">
    <location>
        <begin position="194"/>
        <end position="215"/>
    </location>
</feature>
<keyword evidence="2 7" id="KW-0812">Transmembrane</keyword>
<dbReference type="Gene3D" id="2.70.150.10">
    <property type="entry name" value="Calcium-transporting ATPase, cytoplasmic transduction domain A"/>
    <property type="match status" value="1"/>
</dbReference>
<keyword evidence="10" id="KW-1185">Reference proteome</keyword>
<reference evidence="9" key="1">
    <citation type="submission" date="2022-11" db="EMBL/GenBank/DDBJ databases">
        <title>Genome Resource of Sclerotinia nivalis Strain SnTB1, a Plant Pathogen Isolated from American Ginseng.</title>
        <authorList>
            <person name="Fan S."/>
        </authorList>
    </citation>
    <scope>NUCLEOTIDE SEQUENCE</scope>
    <source>
        <strain evidence="9">SnTB1</strain>
    </source>
</reference>
<evidence type="ECO:0000256" key="4">
    <source>
        <dbReference type="ARBA" id="ARBA00022989"/>
    </source>
</evidence>
<sequence length="736" mass="79266">MSSSCCKGKLGNLAETFATTALQLVELSPTISKPEVDDDTCCDVDNFEPLKQAQASKPVEHSKTVSPCVVCDGSSSLGQSCCNESCIIRIADRECDESCGSRGDFASTSTADQKAYGKPQIPALPYIVSQQSIDKGDDCCEKSKQSTKNKKGPCQSHMQSAKSRFQPTLDALECICRALFALNLESCCLKVENTPCKPRRSSSSTNSRCQSSETPLKCGKGDGYCCVASSDTHKKQFEQECNKGRHFTATNYSCDKLTLSGLCAPCDKKCCSETSVLAIAGVTSNNCCSDGSDSKESRILQAPAPDVQLDLEKGFLSREHVVLSIQGMTCTGCETKLERTLANISGVSKIKTSLVLSRAEFYFSSAQMSVNEAVVRLQKATGFECRKLTQEGHELEILSPGLSENLLGKLPPGVLSINPTTDGTFMIAYDPQIIGARDIVEKAFDKQLKLAPNRPDPSISAGNKHVWQVGLATLISTCLTVPVFVLAWAPLPERKIIYSSVSLVLATIIQVFIAGPFYVAALKSLIFARVIEMDLLIVLSTSAAYIFSIIAFALMVVGKPLATDEFFETSTLLVTLIMLGRFITASVRQKAMQSISSRSLQQSTAMLVEGDGTVTKEIDVRLLQYGDIFRVMPETKVITDGTVISGDSEIDESMITGESNLVAKSKGASAIAGSINGSGILHIRLTRLCSDNTISAIANMVDEAKLSKPKTQDIADRVAGYFVPVIIFITIVTFVI</sequence>
<dbReference type="CDD" id="cd00371">
    <property type="entry name" value="HMA"/>
    <property type="match status" value="1"/>
</dbReference>
<evidence type="ECO:0000256" key="2">
    <source>
        <dbReference type="ARBA" id="ARBA00022692"/>
    </source>
</evidence>
<dbReference type="GO" id="GO:0016020">
    <property type="term" value="C:membrane"/>
    <property type="evidence" value="ECO:0007669"/>
    <property type="project" value="UniProtKB-SubCell"/>
</dbReference>
<dbReference type="AlphaFoldDB" id="A0A9X0ADE8"/>
<evidence type="ECO:0000256" key="3">
    <source>
        <dbReference type="ARBA" id="ARBA00022723"/>
    </source>
</evidence>
<feature type="transmembrane region" description="Helical" evidence="7">
    <location>
        <begin position="496"/>
        <end position="521"/>
    </location>
</feature>
<feature type="transmembrane region" description="Helical" evidence="7">
    <location>
        <begin position="533"/>
        <end position="557"/>
    </location>
</feature>
<dbReference type="InterPro" id="IPR008250">
    <property type="entry name" value="ATPase_P-typ_transduc_dom_A_sf"/>
</dbReference>
<keyword evidence="5 7" id="KW-0472">Membrane</keyword>
<dbReference type="PANTHER" id="PTHR46594:SF4">
    <property type="entry name" value="P-TYPE CATION-TRANSPORTING ATPASE"/>
    <property type="match status" value="1"/>
</dbReference>
<accession>A0A9X0ADE8</accession>
<dbReference type="Pfam" id="PF00403">
    <property type="entry name" value="HMA"/>
    <property type="match status" value="1"/>
</dbReference>
<proteinExistence type="predicted"/>
<feature type="transmembrane region" description="Helical" evidence="7">
    <location>
        <begin position="718"/>
        <end position="735"/>
    </location>
</feature>
<dbReference type="Pfam" id="PF00122">
    <property type="entry name" value="E1-E2_ATPase"/>
    <property type="match status" value="1"/>
</dbReference>
<dbReference type="EMBL" id="JAPEIS010000013">
    <property type="protein sequence ID" value="KAJ8060792.1"/>
    <property type="molecule type" value="Genomic_DNA"/>
</dbReference>
<dbReference type="SUPFAM" id="SSF55008">
    <property type="entry name" value="HMA, heavy metal-associated domain"/>
    <property type="match status" value="1"/>
</dbReference>
<feature type="compositionally biased region" description="Low complexity" evidence="6">
    <location>
        <begin position="201"/>
        <end position="212"/>
    </location>
</feature>
<organism evidence="9 10">
    <name type="scientific">Sclerotinia nivalis</name>
    <dbReference type="NCBI Taxonomy" id="352851"/>
    <lineage>
        <taxon>Eukaryota</taxon>
        <taxon>Fungi</taxon>
        <taxon>Dikarya</taxon>
        <taxon>Ascomycota</taxon>
        <taxon>Pezizomycotina</taxon>
        <taxon>Leotiomycetes</taxon>
        <taxon>Helotiales</taxon>
        <taxon>Sclerotiniaceae</taxon>
        <taxon>Sclerotinia</taxon>
    </lineage>
</organism>
<keyword evidence="3" id="KW-0479">Metal-binding</keyword>
<evidence type="ECO:0000256" key="6">
    <source>
        <dbReference type="SAM" id="MobiDB-lite"/>
    </source>
</evidence>
<feature type="transmembrane region" description="Helical" evidence="7">
    <location>
        <begin position="569"/>
        <end position="587"/>
    </location>
</feature>
<evidence type="ECO:0000313" key="10">
    <source>
        <dbReference type="Proteomes" id="UP001152300"/>
    </source>
</evidence>
<dbReference type="InterPro" id="IPR036163">
    <property type="entry name" value="HMA_dom_sf"/>
</dbReference>
<dbReference type="InterPro" id="IPR006121">
    <property type="entry name" value="HMA_dom"/>
</dbReference>
<evidence type="ECO:0000259" key="8">
    <source>
        <dbReference type="PROSITE" id="PS50846"/>
    </source>
</evidence>
<dbReference type="OrthoDB" id="432719at2759"/>
<gene>
    <name evidence="9" type="ORF">OCU04_011093</name>
</gene>
<evidence type="ECO:0000256" key="5">
    <source>
        <dbReference type="ARBA" id="ARBA00023136"/>
    </source>
</evidence>
<feature type="domain" description="HMA" evidence="8">
    <location>
        <begin position="319"/>
        <end position="386"/>
    </location>
</feature>
<dbReference type="InterPro" id="IPR056236">
    <property type="entry name" value="HMA_PCA1"/>
</dbReference>
<dbReference type="FunFam" id="2.70.150.10:FF:000002">
    <property type="entry name" value="Copper-transporting ATPase 1, putative"/>
    <property type="match status" value="1"/>
</dbReference>
<dbReference type="Gene3D" id="3.30.70.100">
    <property type="match status" value="1"/>
</dbReference>